<dbReference type="Pfam" id="PF00149">
    <property type="entry name" value="Metallophos"/>
    <property type="match status" value="1"/>
</dbReference>
<comment type="caution">
    <text evidence="4">The sequence shown here is derived from an EMBL/GenBank/DDBJ whole genome shotgun (WGS) entry which is preliminary data.</text>
</comment>
<evidence type="ECO:0000256" key="1">
    <source>
        <dbReference type="ARBA" id="ARBA00022729"/>
    </source>
</evidence>
<dbReference type="PANTHER" id="PTHR22953:SF153">
    <property type="entry name" value="PURPLE ACID PHOSPHATASE"/>
    <property type="match status" value="1"/>
</dbReference>
<proteinExistence type="predicted"/>
<keyword evidence="1 2" id="KW-0732">Signal</keyword>
<feature type="chain" id="PRO_5008047363" description="Calcineurin-like phosphoesterase domain-containing protein" evidence="2">
    <location>
        <begin position="22"/>
        <end position="338"/>
    </location>
</feature>
<evidence type="ECO:0000259" key="3">
    <source>
        <dbReference type="Pfam" id="PF00149"/>
    </source>
</evidence>
<keyword evidence="5" id="KW-1185">Reference proteome</keyword>
<dbReference type="AlphaFoldDB" id="A0A176JXF4"/>
<dbReference type="STRING" id="1453497.AT15_04630"/>
<evidence type="ECO:0000256" key="2">
    <source>
        <dbReference type="SAM" id="SignalP"/>
    </source>
</evidence>
<dbReference type="PANTHER" id="PTHR22953">
    <property type="entry name" value="ACID PHOSPHATASE RELATED"/>
    <property type="match status" value="1"/>
</dbReference>
<organism evidence="4 5">
    <name type="scientific">Kosmotoga arenicorallina S304</name>
    <dbReference type="NCBI Taxonomy" id="1453497"/>
    <lineage>
        <taxon>Bacteria</taxon>
        <taxon>Thermotogati</taxon>
        <taxon>Thermotogota</taxon>
        <taxon>Thermotogae</taxon>
        <taxon>Kosmotogales</taxon>
        <taxon>Kosmotogaceae</taxon>
        <taxon>Kosmotoga</taxon>
    </lineage>
</organism>
<dbReference type="PATRIC" id="fig|1453497.3.peg.920"/>
<reference evidence="4 5" key="1">
    <citation type="submission" date="2014-02" db="EMBL/GenBank/DDBJ databases">
        <title>Kosmotoga genome sequencing.</title>
        <authorList>
            <person name="Pollo S.M."/>
            <person name="Charchuk R."/>
            <person name="Nesbo C.L."/>
        </authorList>
    </citation>
    <scope>NUCLEOTIDE SEQUENCE [LARGE SCALE GENOMIC DNA]</scope>
    <source>
        <strain evidence="4 5">S304</strain>
    </source>
</reference>
<dbReference type="SUPFAM" id="SSF56300">
    <property type="entry name" value="Metallo-dependent phosphatases"/>
    <property type="match status" value="1"/>
</dbReference>
<name>A0A176JXF4_9BACT</name>
<sequence>MFFLVASGVLMALIITSPASDSVQFSWYTGESIRCELEVYNDDFSTQATESNPSKFHVHNIGELKPDSNYHYLIRCNSSDEIMIEGSFSIPLNPGDEFEFAVYGDSRSNLSVHEKVVKTIAKKEPLFVIHTGDIVYSDNRLNDWEDFFKATEPFGSTLFLPVIGNHEKEARNYKAFFALPGNESYYSYRAGDLLFLMLNTNERFDRYSKQYKWLKSLLKSETAKFTIAVFHHPAFSYGSHGDSFFVKTILVPLFEKYGVDLVLTGHDHNYQRIEHNGITYIVTGGGGASLYGIKDLSGPTASFKGHHFVLFEYDSGYLKGICYDTNENVIDSFDLFPR</sequence>
<dbReference type="InterPro" id="IPR029052">
    <property type="entry name" value="Metallo-depent_PP-like"/>
</dbReference>
<feature type="signal peptide" evidence="2">
    <location>
        <begin position="1"/>
        <end position="21"/>
    </location>
</feature>
<accession>A0A176JXF4</accession>
<protein>
    <recommendedName>
        <fullName evidence="3">Calcineurin-like phosphoesterase domain-containing protein</fullName>
    </recommendedName>
</protein>
<evidence type="ECO:0000313" key="4">
    <source>
        <dbReference type="EMBL" id="OAA28364.1"/>
    </source>
</evidence>
<dbReference type="Gene3D" id="3.60.21.10">
    <property type="match status" value="1"/>
</dbReference>
<dbReference type="InterPro" id="IPR039331">
    <property type="entry name" value="PAPs-like"/>
</dbReference>
<dbReference type="InterPro" id="IPR004843">
    <property type="entry name" value="Calcineurin-like_PHP"/>
</dbReference>
<evidence type="ECO:0000313" key="5">
    <source>
        <dbReference type="Proteomes" id="UP000077339"/>
    </source>
</evidence>
<feature type="domain" description="Calcineurin-like phosphoesterase" evidence="3">
    <location>
        <begin position="100"/>
        <end position="270"/>
    </location>
</feature>
<gene>
    <name evidence="4" type="ORF">AT15_04630</name>
</gene>
<dbReference type="GO" id="GO:0003993">
    <property type="term" value="F:acid phosphatase activity"/>
    <property type="evidence" value="ECO:0007669"/>
    <property type="project" value="InterPro"/>
</dbReference>
<dbReference type="Proteomes" id="UP000077339">
    <property type="component" value="Unassembled WGS sequence"/>
</dbReference>
<dbReference type="EMBL" id="JFHK01000023">
    <property type="protein sequence ID" value="OAA28364.1"/>
    <property type="molecule type" value="Genomic_DNA"/>
</dbReference>